<evidence type="ECO:0000313" key="2">
    <source>
        <dbReference type="EMBL" id="BCJ67484.1"/>
    </source>
</evidence>
<feature type="transmembrane region" description="Helical" evidence="1">
    <location>
        <begin position="72"/>
        <end position="95"/>
    </location>
</feature>
<reference evidence="2" key="1">
    <citation type="submission" date="2020-08" db="EMBL/GenBank/DDBJ databases">
        <title>Whole genome shotgun sequence of Polymorphospora rubra NBRC 101157.</title>
        <authorList>
            <person name="Komaki H."/>
            <person name="Tamura T."/>
        </authorList>
    </citation>
    <scope>NUCLEOTIDE SEQUENCE</scope>
    <source>
        <strain evidence="2">NBRC 101157</strain>
    </source>
</reference>
<accession>A0A810N4J6</accession>
<feature type="transmembrane region" description="Helical" evidence="1">
    <location>
        <begin position="40"/>
        <end position="60"/>
    </location>
</feature>
<dbReference type="Proteomes" id="UP000680866">
    <property type="component" value="Chromosome"/>
</dbReference>
<evidence type="ECO:0008006" key="4">
    <source>
        <dbReference type="Google" id="ProtNLM"/>
    </source>
</evidence>
<organism evidence="2 3">
    <name type="scientific">Polymorphospora rubra</name>
    <dbReference type="NCBI Taxonomy" id="338584"/>
    <lineage>
        <taxon>Bacteria</taxon>
        <taxon>Bacillati</taxon>
        <taxon>Actinomycetota</taxon>
        <taxon>Actinomycetes</taxon>
        <taxon>Micromonosporales</taxon>
        <taxon>Micromonosporaceae</taxon>
        <taxon>Polymorphospora</taxon>
    </lineage>
</organism>
<sequence>MAISRRGRIVLLVHAAVVLVLALAFLVLDANTGPDANIGAGLAGLPLLALGLPWSLFYFADPYAFGDVAAAVRLLAIVGPAVLNVVLHALVWWLVGRRRT</sequence>
<dbReference type="RefSeq" id="WP_212816813.1">
    <property type="nucleotide sequence ID" value="NZ_AP023359.1"/>
</dbReference>
<evidence type="ECO:0000256" key="1">
    <source>
        <dbReference type="SAM" id="Phobius"/>
    </source>
</evidence>
<name>A0A810N4J6_9ACTN</name>
<feature type="transmembrane region" description="Helical" evidence="1">
    <location>
        <begin position="9"/>
        <end position="28"/>
    </location>
</feature>
<dbReference type="EMBL" id="AP023359">
    <property type="protein sequence ID" value="BCJ67484.1"/>
    <property type="molecule type" value="Genomic_DNA"/>
</dbReference>
<protein>
    <recommendedName>
        <fullName evidence="4">Integral membrane protein</fullName>
    </recommendedName>
</protein>
<dbReference type="AlphaFoldDB" id="A0A810N4J6"/>
<gene>
    <name evidence="2" type="ORF">Prubr_45050</name>
</gene>
<dbReference type="KEGG" id="pry:Prubr_45050"/>
<keyword evidence="1" id="KW-0812">Transmembrane</keyword>
<evidence type="ECO:0000313" key="3">
    <source>
        <dbReference type="Proteomes" id="UP000680866"/>
    </source>
</evidence>
<keyword evidence="3" id="KW-1185">Reference proteome</keyword>
<keyword evidence="1" id="KW-1133">Transmembrane helix</keyword>
<proteinExistence type="predicted"/>
<keyword evidence="1" id="KW-0472">Membrane</keyword>